<dbReference type="AlphaFoldDB" id="A0A9D1ADQ8"/>
<dbReference type="PANTHER" id="PTHR43054:SF1">
    <property type="entry name" value="SCYLLO-INOSITOL 2-DEHYDROGENASE (NADP(+)) IOLU"/>
    <property type="match status" value="1"/>
</dbReference>
<dbReference type="SUPFAM" id="SSF51735">
    <property type="entry name" value="NAD(P)-binding Rossmann-fold domains"/>
    <property type="match status" value="1"/>
</dbReference>
<dbReference type="PANTHER" id="PTHR43054">
    <property type="match status" value="1"/>
</dbReference>
<protein>
    <submittedName>
        <fullName evidence="3">Gfo/Idh/MocA family oxidoreductase</fullName>
    </submittedName>
</protein>
<dbReference type="Gene3D" id="3.30.360.10">
    <property type="entry name" value="Dihydrodipicolinate Reductase, domain 2"/>
    <property type="match status" value="1"/>
</dbReference>
<proteinExistence type="predicted"/>
<gene>
    <name evidence="3" type="ORF">IAB31_09235</name>
</gene>
<name>A0A9D1ADQ8_9FIRM</name>
<dbReference type="GO" id="GO:0000166">
    <property type="term" value="F:nucleotide binding"/>
    <property type="evidence" value="ECO:0007669"/>
    <property type="project" value="InterPro"/>
</dbReference>
<dbReference type="Proteomes" id="UP000886757">
    <property type="component" value="Unassembled WGS sequence"/>
</dbReference>
<dbReference type="InterPro" id="IPR055170">
    <property type="entry name" value="GFO_IDH_MocA-like_dom"/>
</dbReference>
<feature type="domain" description="Gfo/Idh/MocA-like oxidoreductase N-terminal" evidence="1">
    <location>
        <begin position="3"/>
        <end position="118"/>
    </location>
</feature>
<accession>A0A9D1ADQ8</accession>
<evidence type="ECO:0000259" key="2">
    <source>
        <dbReference type="Pfam" id="PF22725"/>
    </source>
</evidence>
<dbReference type="Pfam" id="PF01408">
    <property type="entry name" value="GFO_IDH_MocA"/>
    <property type="match status" value="1"/>
</dbReference>
<dbReference type="EMBL" id="DVGK01000107">
    <property type="protein sequence ID" value="HIR14089.1"/>
    <property type="molecule type" value="Genomic_DNA"/>
</dbReference>
<dbReference type="InterPro" id="IPR036291">
    <property type="entry name" value="NAD(P)-bd_dom_sf"/>
</dbReference>
<dbReference type="InterPro" id="IPR000683">
    <property type="entry name" value="Gfo/Idh/MocA-like_OxRdtase_N"/>
</dbReference>
<organism evidence="3 4">
    <name type="scientific">Candidatus Choladousia intestinavium</name>
    <dbReference type="NCBI Taxonomy" id="2840727"/>
    <lineage>
        <taxon>Bacteria</taxon>
        <taxon>Bacillati</taxon>
        <taxon>Bacillota</taxon>
        <taxon>Clostridia</taxon>
        <taxon>Lachnospirales</taxon>
        <taxon>Lachnospiraceae</taxon>
        <taxon>Lachnospiraceae incertae sedis</taxon>
        <taxon>Candidatus Choladousia</taxon>
    </lineage>
</organism>
<feature type="domain" description="GFO/IDH/MocA-like oxidoreductase" evidence="2">
    <location>
        <begin position="138"/>
        <end position="247"/>
    </location>
</feature>
<dbReference type="Gene3D" id="3.40.50.720">
    <property type="entry name" value="NAD(P)-binding Rossmann-like Domain"/>
    <property type="match status" value="1"/>
</dbReference>
<comment type="caution">
    <text evidence="3">The sequence shown here is derived from an EMBL/GenBank/DDBJ whole genome shotgun (WGS) entry which is preliminary data.</text>
</comment>
<reference evidence="3" key="1">
    <citation type="submission" date="2020-10" db="EMBL/GenBank/DDBJ databases">
        <authorList>
            <person name="Gilroy R."/>
        </authorList>
    </citation>
    <scope>NUCLEOTIDE SEQUENCE</scope>
    <source>
        <strain evidence="3">ChiSjej4B22-8148</strain>
    </source>
</reference>
<sequence>MKVNFAVIGTNKITDKFLAAAGKTEEFCLAGVYSRTMERALEYGKKHGARLFFNSLEELAACGQIDAVYIASPNCCHAEQSIQMMEAGKHVLCEKPVASNAGEFRAMEGAALRNKVILLEAMRSVYTPGFRAVKENLNKLGRIRRATLQYCQYSSRYDNFKKGIIENAFKPELSNGALMDIGSYCVHFMAALFGKPQNIQSSSLKLLNGVDGAGTILADYEGMQAELIYSKITDSRLPSQIQGENASMIIQEVSNPQKAVIYYRSGGAEDLEISSIDTDMTYEVLEFIRLIQEEQYDHPYLANSRMEMEIMDQARGQQGILFPADREENKICG</sequence>
<evidence type="ECO:0000313" key="4">
    <source>
        <dbReference type="Proteomes" id="UP000886757"/>
    </source>
</evidence>
<evidence type="ECO:0000313" key="3">
    <source>
        <dbReference type="EMBL" id="HIR14089.1"/>
    </source>
</evidence>
<reference evidence="3" key="2">
    <citation type="journal article" date="2021" name="PeerJ">
        <title>Extensive microbial diversity within the chicken gut microbiome revealed by metagenomics and culture.</title>
        <authorList>
            <person name="Gilroy R."/>
            <person name="Ravi A."/>
            <person name="Getino M."/>
            <person name="Pursley I."/>
            <person name="Horton D.L."/>
            <person name="Alikhan N.F."/>
            <person name="Baker D."/>
            <person name="Gharbi K."/>
            <person name="Hall N."/>
            <person name="Watson M."/>
            <person name="Adriaenssens E.M."/>
            <person name="Foster-Nyarko E."/>
            <person name="Jarju S."/>
            <person name="Secka A."/>
            <person name="Antonio M."/>
            <person name="Oren A."/>
            <person name="Chaudhuri R.R."/>
            <person name="La Ragione R."/>
            <person name="Hildebrand F."/>
            <person name="Pallen M.J."/>
        </authorList>
    </citation>
    <scope>NUCLEOTIDE SEQUENCE</scope>
    <source>
        <strain evidence="3">ChiSjej4B22-8148</strain>
    </source>
</reference>
<dbReference type="SUPFAM" id="SSF55347">
    <property type="entry name" value="Glyceraldehyde-3-phosphate dehydrogenase-like, C-terminal domain"/>
    <property type="match status" value="1"/>
</dbReference>
<evidence type="ECO:0000259" key="1">
    <source>
        <dbReference type="Pfam" id="PF01408"/>
    </source>
</evidence>
<dbReference type="Pfam" id="PF22725">
    <property type="entry name" value="GFO_IDH_MocA_C3"/>
    <property type="match status" value="1"/>
</dbReference>